<dbReference type="InterPro" id="IPR000705">
    <property type="entry name" value="Galactokinase"/>
</dbReference>
<evidence type="ECO:0000313" key="4">
    <source>
        <dbReference type="EMBL" id="SVD32793.1"/>
    </source>
</evidence>
<reference evidence="4" key="1">
    <citation type="submission" date="2018-05" db="EMBL/GenBank/DDBJ databases">
        <authorList>
            <person name="Lanie J.A."/>
            <person name="Ng W.-L."/>
            <person name="Kazmierczak K.M."/>
            <person name="Andrzejewski T.M."/>
            <person name="Davidsen T.M."/>
            <person name="Wayne K.J."/>
            <person name="Tettelin H."/>
            <person name="Glass J.I."/>
            <person name="Rusch D."/>
            <person name="Podicherti R."/>
            <person name="Tsui H.-C.T."/>
            <person name="Winkler M.E."/>
        </authorList>
    </citation>
    <scope>NUCLEOTIDE SEQUENCE</scope>
</reference>
<gene>
    <name evidence="4" type="ORF">METZ01_LOCUS385647</name>
</gene>
<dbReference type="PRINTS" id="PR00959">
    <property type="entry name" value="MEVGALKINASE"/>
</dbReference>
<dbReference type="GO" id="GO:0005829">
    <property type="term" value="C:cytosol"/>
    <property type="evidence" value="ECO:0007669"/>
    <property type="project" value="TreeGrafter"/>
</dbReference>
<dbReference type="InterPro" id="IPR019539">
    <property type="entry name" value="GalKase_N"/>
</dbReference>
<dbReference type="InterPro" id="IPR020568">
    <property type="entry name" value="Ribosomal_Su5_D2-typ_SF"/>
</dbReference>
<proteinExistence type="predicted"/>
<keyword evidence="1" id="KW-0547">Nucleotide-binding</keyword>
<dbReference type="Gene3D" id="3.30.230.10">
    <property type="match status" value="1"/>
</dbReference>
<protein>
    <recommendedName>
        <fullName evidence="3">Galactokinase N-terminal domain-containing protein</fullName>
    </recommendedName>
</protein>
<dbReference type="PANTHER" id="PTHR10457">
    <property type="entry name" value="MEVALONATE KINASE/GALACTOKINASE"/>
    <property type="match status" value="1"/>
</dbReference>
<name>A0A382UEV5_9ZZZZ</name>
<dbReference type="Pfam" id="PF10509">
    <property type="entry name" value="GalKase_gal_bdg"/>
    <property type="match status" value="1"/>
</dbReference>
<feature type="non-terminal residue" evidence="4">
    <location>
        <position position="123"/>
    </location>
</feature>
<keyword evidence="2" id="KW-0067">ATP-binding</keyword>
<evidence type="ECO:0000256" key="2">
    <source>
        <dbReference type="ARBA" id="ARBA00022840"/>
    </source>
</evidence>
<dbReference type="InterPro" id="IPR014721">
    <property type="entry name" value="Ribsml_uS5_D2-typ_fold_subgr"/>
</dbReference>
<dbReference type="GO" id="GO:0004335">
    <property type="term" value="F:galactokinase activity"/>
    <property type="evidence" value="ECO:0007669"/>
    <property type="project" value="InterPro"/>
</dbReference>
<organism evidence="4">
    <name type="scientific">marine metagenome</name>
    <dbReference type="NCBI Taxonomy" id="408172"/>
    <lineage>
        <taxon>unclassified sequences</taxon>
        <taxon>metagenomes</taxon>
        <taxon>ecological metagenomes</taxon>
    </lineage>
</organism>
<dbReference type="EMBL" id="UINC01143712">
    <property type="protein sequence ID" value="SVD32793.1"/>
    <property type="molecule type" value="Genomic_DNA"/>
</dbReference>
<evidence type="ECO:0000256" key="1">
    <source>
        <dbReference type="ARBA" id="ARBA00022741"/>
    </source>
</evidence>
<dbReference type="GO" id="GO:0006012">
    <property type="term" value="P:galactose metabolic process"/>
    <property type="evidence" value="ECO:0007669"/>
    <property type="project" value="InterPro"/>
</dbReference>
<sequence>MSFKDIFKVDYSVVNSAHARVNLIGEHTDYTGGYVLPCLLNFKTTIHISKNDKKEYRVYSKNFNEQRNFTDFIKSRNNEWVDYVKGCLFVFYDENKHIPNNHLNIFISSTIPMGRGISSSSAL</sequence>
<dbReference type="AlphaFoldDB" id="A0A382UEV5"/>
<accession>A0A382UEV5</accession>
<dbReference type="SUPFAM" id="SSF54211">
    <property type="entry name" value="Ribosomal protein S5 domain 2-like"/>
    <property type="match status" value="1"/>
</dbReference>
<dbReference type="GO" id="GO:0005524">
    <property type="term" value="F:ATP binding"/>
    <property type="evidence" value="ECO:0007669"/>
    <property type="project" value="UniProtKB-KW"/>
</dbReference>
<dbReference type="PANTHER" id="PTHR10457:SF7">
    <property type="entry name" value="GALACTOKINASE-RELATED"/>
    <property type="match status" value="1"/>
</dbReference>
<feature type="domain" description="Galactokinase N-terminal" evidence="3">
    <location>
        <begin position="2"/>
        <end position="50"/>
    </location>
</feature>
<evidence type="ECO:0000259" key="3">
    <source>
        <dbReference type="Pfam" id="PF10509"/>
    </source>
</evidence>
<dbReference type="PRINTS" id="PR00473">
    <property type="entry name" value="GALCTOKINASE"/>
</dbReference>